<proteinExistence type="predicted"/>
<reference evidence="2 3" key="1">
    <citation type="journal article" date="2024" name="G3 (Bethesda)">
        <title>Genome assembly of Hibiscus sabdariffa L. provides insights into metabolisms of medicinal natural products.</title>
        <authorList>
            <person name="Kim T."/>
        </authorList>
    </citation>
    <scope>NUCLEOTIDE SEQUENCE [LARGE SCALE GENOMIC DNA]</scope>
    <source>
        <strain evidence="2">TK-2024</strain>
        <tissue evidence="2">Old leaves</tissue>
    </source>
</reference>
<organism evidence="2 3">
    <name type="scientific">Hibiscus sabdariffa</name>
    <name type="common">roselle</name>
    <dbReference type="NCBI Taxonomy" id="183260"/>
    <lineage>
        <taxon>Eukaryota</taxon>
        <taxon>Viridiplantae</taxon>
        <taxon>Streptophyta</taxon>
        <taxon>Embryophyta</taxon>
        <taxon>Tracheophyta</taxon>
        <taxon>Spermatophyta</taxon>
        <taxon>Magnoliopsida</taxon>
        <taxon>eudicotyledons</taxon>
        <taxon>Gunneridae</taxon>
        <taxon>Pentapetalae</taxon>
        <taxon>rosids</taxon>
        <taxon>malvids</taxon>
        <taxon>Malvales</taxon>
        <taxon>Malvaceae</taxon>
        <taxon>Malvoideae</taxon>
        <taxon>Hibiscus</taxon>
    </lineage>
</organism>
<feature type="compositionally biased region" description="Polar residues" evidence="1">
    <location>
        <begin position="1"/>
        <end position="20"/>
    </location>
</feature>
<keyword evidence="3" id="KW-1185">Reference proteome</keyword>
<evidence type="ECO:0000313" key="3">
    <source>
        <dbReference type="Proteomes" id="UP001472677"/>
    </source>
</evidence>
<dbReference type="EMBL" id="JBBPBM010000003">
    <property type="protein sequence ID" value="KAK8593036.1"/>
    <property type="molecule type" value="Genomic_DNA"/>
</dbReference>
<comment type="caution">
    <text evidence="2">The sequence shown here is derived from an EMBL/GenBank/DDBJ whole genome shotgun (WGS) entry which is preliminary data.</text>
</comment>
<evidence type="ECO:0000256" key="1">
    <source>
        <dbReference type="SAM" id="MobiDB-lite"/>
    </source>
</evidence>
<dbReference type="PANTHER" id="PTHR31286:SF99">
    <property type="entry name" value="DUF4283 DOMAIN-CONTAINING PROTEIN"/>
    <property type="match status" value="1"/>
</dbReference>
<dbReference type="InterPro" id="IPR040256">
    <property type="entry name" value="At4g02000-like"/>
</dbReference>
<sequence>MSRVSPSSPERLATESTSGDGYSPGKPLDLTLNVIDSQKMVGTDDARVLEKVNGVQTVELNCEPVAMEASIIHTVDSCGNMSSDVLLVDSKSGLDNGSGSKNDDGLTMVTMNKEETTLKLSFRDMVVGKNQNESLVSEILELDVLIGDGDVRFGMEDGFSYQYYTNSLFRLIAGIIGKIVRIEYNTEEGKHGRFARLAVVVDLSKPFISSIIIDRTRQRIEYDGLPTICYQCVKYGHLEDKCSMEVDNSCATKTMEIVDIIVSEPENHYGPWMQVMPLQNKRNMARKDSGRTSIGNLSPTTNGNSFDAFIVEDKDLGIQDNGVEGIHVEPIVSKVTKNPKAQRVMATQMNGKTGASSSGTRRRSMESNVV</sequence>
<feature type="region of interest" description="Disordered" evidence="1">
    <location>
        <begin position="1"/>
        <end position="26"/>
    </location>
</feature>
<evidence type="ECO:0008006" key="4">
    <source>
        <dbReference type="Google" id="ProtNLM"/>
    </source>
</evidence>
<dbReference type="PANTHER" id="PTHR31286">
    <property type="entry name" value="GLYCINE-RICH CELL WALL STRUCTURAL PROTEIN 1.8-LIKE"/>
    <property type="match status" value="1"/>
</dbReference>
<protein>
    <recommendedName>
        <fullName evidence="4">CCHC-type domain-containing protein</fullName>
    </recommendedName>
</protein>
<dbReference type="Proteomes" id="UP001472677">
    <property type="component" value="Unassembled WGS sequence"/>
</dbReference>
<name>A0ABR2G1X6_9ROSI</name>
<feature type="region of interest" description="Disordered" evidence="1">
    <location>
        <begin position="348"/>
        <end position="370"/>
    </location>
</feature>
<evidence type="ECO:0000313" key="2">
    <source>
        <dbReference type="EMBL" id="KAK8593036.1"/>
    </source>
</evidence>
<accession>A0ABR2G1X6</accession>
<gene>
    <name evidence="2" type="ORF">V6N12_045125</name>
</gene>